<name>A0AAE1SBI9_9SOLA</name>
<comment type="caution">
    <text evidence="1">The sequence shown here is derived from an EMBL/GenBank/DDBJ whole genome shotgun (WGS) entry which is preliminary data.</text>
</comment>
<reference evidence="1" key="1">
    <citation type="submission" date="2023-12" db="EMBL/GenBank/DDBJ databases">
        <title>Genome assembly of Anisodus tanguticus.</title>
        <authorList>
            <person name="Wang Y.-J."/>
        </authorList>
    </citation>
    <scope>NUCLEOTIDE SEQUENCE</scope>
    <source>
        <strain evidence="1">KB-2021</strain>
        <tissue evidence="1">Leaf</tissue>
    </source>
</reference>
<evidence type="ECO:0000313" key="1">
    <source>
        <dbReference type="EMBL" id="KAK4366725.1"/>
    </source>
</evidence>
<gene>
    <name evidence="1" type="ORF">RND71_014605</name>
</gene>
<protein>
    <submittedName>
        <fullName evidence="1">Uncharacterized protein</fullName>
    </submittedName>
</protein>
<dbReference type="EMBL" id="JAVYJV010000007">
    <property type="protein sequence ID" value="KAK4366725.1"/>
    <property type="molecule type" value="Genomic_DNA"/>
</dbReference>
<proteinExistence type="predicted"/>
<organism evidence="1 2">
    <name type="scientific">Anisodus tanguticus</name>
    <dbReference type="NCBI Taxonomy" id="243964"/>
    <lineage>
        <taxon>Eukaryota</taxon>
        <taxon>Viridiplantae</taxon>
        <taxon>Streptophyta</taxon>
        <taxon>Embryophyta</taxon>
        <taxon>Tracheophyta</taxon>
        <taxon>Spermatophyta</taxon>
        <taxon>Magnoliopsida</taxon>
        <taxon>eudicotyledons</taxon>
        <taxon>Gunneridae</taxon>
        <taxon>Pentapetalae</taxon>
        <taxon>asterids</taxon>
        <taxon>lamiids</taxon>
        <taxon>Solanales</taxon>
        <taxon>Solanaceae</taxon>
        <taxon>Solanoideae</taxon>
        <taxon>Hyoscyameae</taxon>
        <taxon>Anisodus</taxon>
    </lineage>
</organism>
<sequence length="136" mass="16012">MFREKCCRLDLIDHQIWWQLRMGSTLFWFNNWTGLGPLYFLTPLGFYCNEEINNVSDVVTEGRWHVPAIRNNLPEELVDYILNEVQPPARDNELDKPGWMLETNGEFSVRSSWEYIRSKGEKREGLQEDMGEGLAI</sequence>
<keyword evidence="2" id="KW-1185">Reference proteome</keyword>
<dbReference type="Proteomes" id="UP001291623">
    <property type="component" value="Unassembled WGS sequence"/>
</dbReference>
<dbReference type="AlphaFoldDB" id="A0AAE1SBI9"/>
<evidence type="ECO:0000313" key="2">
    <source>
        <dbReference type="Proteomes" id="UP001291623"/>
    </source>
</evidence>
<accession>A0AAE1SBI9</accession>